<organism evidence="1 2">
    <name type="scientific">Aromia moschata</name>
    <dbReference type="NCBI Taxonomy" id="1265417"/>
    <lineage>
        <taxon>Eukaryota</taxon>
        <taxon>Metazoa</taxon>
        <taxon>Ecdysozoa</taxon>
        <taxon>Arthropoda</taxon>
        <taxon>Hexapoda</taxon>
        <taxon>Insecta</taxon>
        <taxon>Pterygota</taxon>
        <taxon>Neoptera</taxon>
        <taxon>Endopterygota</taxon>
        <taxon>Coleoptera</taxon>
        <taxon>Polyphaga</taxon>
        <taxon>Cucujiformia</taxon>
        <taxon>Chrysomeloidea</taxon>
        <taxon>Cerambycidae</taxon>
        <taxon>Cerambycinae</taxon>
        <taxon>Callichromatini</taxon>
        <taxon>Aromia</taxon>
    </lineage>
</organism>
<dbReference type="InterPro" id="IPR033602">
    <property type="entry name" value="CIMAP3"/>
</dbReference>
<dbReference type="GO" id="GO:0008092">
    <property type="term" value="F:cytoskeletal protein binding"/>
    <property type="evidence" value="ECO:0007669"/>
    <property type="project" value="TreeGrafter"/>
</dbReference>
<gene>
    <name evidence="1" type="ORF">NQ318_000117</name>
</gene>
<proteinExistence type="predicted"/>
<sequence length="277" mass="32117">MTAKKENVIVHKFLHIFFFNEGFDYVVEIREGDKICFGSSVVRDTSPIGKGLAPHQKRMTPEIFSTGPGSYNVENITSSLYAQLHKVRSKKGVGSLAGKTPRFSEKVHFRTPSPGRYDVKVKWKEGKQSMAPFGIQSKVRETRINNYPGPGTYDIQKISKCRRTRFMYNFGNPSMVHTVEIICAPIPVDRCQKCDNLCEGDYWHKDHILFLCQICWNEEKHTREIFSEQDLKQYKKIRNCGFMHNHEETTAAIKTLPQNKINKKLRLENYLDLYIKC</sequence>
<evidence type="ECO:0000313" key="1">
    <source>
        <dbReference type="EMBL" id="KAJ8940295.1"/>
    </source>
</evidence>
<dbReference type="InterPro" id="IPR010736">
    <property type="entry name" value="SHIPPO-rpt"/>
</dbReference>
<comment type="caution">
    <text evidence="1">The sequence shown here is derived from an EMBL/GenBank/DDBJ whole genome shotgun (WGS) entry which is preliminary data.</text>
</comment>
<dbReference type="GO" id="GO:0031344">
    <property type="term" value="P:regulation of cell projection organization"/>
    <property type="evidence" value="ECO:0007669"/>
    <property type="project" value="TreeGrafter"/>
</dbReference>
<dbReference type="EMBL" id="JAPWTK010000441">
    <property type="protein sequence ID" value="KAJ8940295.1"/>
    <property type="molecule type" value="Genomic_DNA"/>
</dbReference>
<keyword evidence="2" id="KW-1185">Reference proteome</keyword>
<reference evidence="1" key="1">
    <citation type="journal article" date="2023" name="Insect Mol. Biol.">
        <title>Genome sequencing provides insights into the evolution of gene families encoding plant cell wall-degrading enzymes in longhorned beetles.</title>
        <authorList>
            <person name="Shin N.R."/>
            <person name="Okamura Y."/>
            <person name="Kirsch R."/>
            <person name="Pauchet Y."/>
        </authorList>
    </citation>
    <scope>NUCLEOTIDE SEQUENCE</scope>
    <source>
        <strain evidence="1">AMC_N1</strain>
    </source>
</reference>
<dbReference type="PANTHER" id="PTHR31508">
    <property type="entry name" value="PROTEIN PITCHFORK"/>
    <property type="match status" value="1"/>
</dbReference>
<dbReference type="PANTHER" id="PTHR31508:SF2">
    <property type="entry name" value="PROTEIN PITCHFORK"/>
    <property type="match status" value="1"/>
</dbReference>
<accession>A0AAV8XML1</accession>
<name>A0AAV8XML1_9CUCU</name>
<evidence type="ECO:0000313" key="2">
    <source>
        <dbReference type="Proteomes" id="UP001162162"/>
    </source>
</evidence>
<protein>
    <submittedName>
        <fullName evidence="1">Uncharacterized protein</fullName>
    </submittedName>
</protein>
<dbReference type="AlphaFoldDB" id="A0AAV8XML1"/>
<dbReference type="Pfam" id="PF07004">
    <property type="entry name" value="SHIPPO-rpt"/>
    <property type="match status" value="3"/>
</dbReference>
<dbReference type="Proteomes" id="UP001162162">
    <property type="component" value="Unassembled WGS sequence"/>
</dbReference>